<dbReference type="EMBL" id="KN837312">
    <property type="protein sequence ID" value="KIJ28219.1"/>
    <property type="molecule type" value="Genomic_DNA"/>
</dbReference>
<keyword evidence="2 4" id="KW-0378">Hydrolase</keyword>
<dbReference type="GO" id="GO:0009251">
    <property type="term" value="P:glucan catabolic process"/>
    <property type="evidence" value="ECO:0007669"/>
    <property type="project" value="TreeGrafter"/>
</dbReference>
<sequence>MHAFKGFIGKIEKELTSKKDGYESSASRRLDERDIYRYRRQYGVNLGSWFVLEKWISGGPFREAASPASSDYDVARGHHAREILESHWDTWITESDWKWIAERGINSVRIPIGYYHLYSLSPAVVEDTPFQTLGTVFEGAWPRILQAIQTASRYGIGVLVDLHAAPGKQNGDSHSGINGPVEFYKRSNLKRTLYALKILATALSDTPNVVGIELVNEPKNDDSLWDWYQSTINSIRSEVGADLPLYIGDAWNTYQYAALVEQREDFVVVDHHLYRCFTQQDQQLAGEEHAAAMPPKHLVDCFQKTRGNLVVAEFSAALNPNSMRSPEAGEQDRQRRVFACAELECFRHYCAGWWFWTYKKDGWDAGWSLRDTVRAEIMPNWVGIRRQDGKPNDTNRRDAECANALTSHQDYWAQYKSEHGYEHWRLEQGFRQGWDDAFMFLSFSPQSLVDNLVSELGFVGQWLKRRTAEHVADKGKSKSLWEFEHGFRQGLQAATRCFLGT</sequence>
<dbReference type="PANTHER" id="PTHR31297:SF43">
    <property type="entry name" value="GLUCAN 1,3-BETA-GLUCOSIDASE 3"/>
    <property type="match status" value="1"/>
</dbReference>
<evidence type="ECO:0000256" key="4">
    <source>
        <dbReference type="RuleBase" id="RU361153"/>
    </source>
</evidence>
<dbReference type="GO" id="GO:0005576">
    <property type="term" value="C:extracellular region"/>
    <property type="evidence" value="ECO:0007669"/>
    <property type="project" value="TreeGrafter"/>
</dbReference>
<dbReference type="GO" id="GO:0046557">
    <property type="term" value="F:glucan endo-1,6-beta-glucosidase activity"/>
    <property type="evidence" value="ECO:0007669"/>
    <property type="project" value="TreeGrafter"/>
</dbReference>
<reference evidence="6 7" key="1">
    <citation type="submission" date="2014-06" db="EMBL/GenBank/DDBJ databases">
        <title>Evolutionary Origins and Diversification of the Mycorrhizal Mutualists.</title>
        <authorList>
            <consortium name="DOE Joint Genome Institute"/>
            <consortium name="Mycorrhizal Genomics Consortium"/>
            <person name="Kohler A."/>
            <person name="Kuo A."/>
            <person name="Nagy L.G."/>
            <person name="Floudas D."/>
            <person name="Copeland A."/>
            <person name="Barry K.W."/>
            <person name="Cichocki N."/>
            <person name="Veneault-Fourrey C."/>
            <person name="LaButti K."/>
            <person name="Lindquist E.A."/>
            <person name="Lipzen A."/>
            <person name="Lundell T."/>
            <person name="Morin E."/>
            <person name="Murat C."/>
            <person name="Riley R."/>
            <person name="Ohm R."/>
            <person name="Sun H."/>
            <person name="Tunlid A."/>
            <person name="Henrissat B."/>
            <person name="Grigoriev I.V."/>
            <person name="Hibbett D.S."/>
            <person name="Martin F."/>
        </authorList>
    </citation>
    <scope>NUCLEOTIDE SEQUENCE [LARGE SCALE GENOMIC DNA]</scope>
    <source>
        <strain evidence="6 7">SS14</strain>
    </source>
</reference>
<dbReference type="Pfam" id="PF00150">
    <property type="entry name" value="Cellulase"/>
    <property type="match status" value="1"/>
</dbReference>
<dbReference type="InterPro" id="IPR050386">
    <property type="entry name" value="Glycosyl_hydrolase_5"/>
</dbReference>
<dbReference type="HOGENOM" id="CLU_004624_8_2_1"/>
<dbReference type="AlphaFoldDB" id="A0A0C9U261"/>
<evidence type="ECO:0000259" key="5">
    <source>
        <dbReference type="Pfam" id="PF00150"/>
    </source>
</evidence>
<gene>
    <name evidence="6" type="ORF">M422DRAFT_270543</name>
</gene>
<accession>A0A0C9U261</accession>
<dbReference type="GO" id="GO:0009986">
    <property type="term" value="C:cell surface"/>
    <property type="evidence" value="ECO:0007669"/>
    <property type="project" value="TreeGrafter"/>
</dbReference>
<dbReference type="InterPro" id="IPR001547">
    <property type="entry name" value="Glyco_hydro_5"/>
</dbReference>
<dbReference type="Proteomes" id="UP000054279">
    <property type="component" value="Unassembled WGS sequence"/>
</dbReference>
<evidence type="ECO:0000256" key="1">
    <source>
        <dbReference type="ARBA" id="ARBA00005641"/>
    </source>
</evidence>
<evidence type="ECO:0000313" key="7">
    <source>
        <dbReference type="Proteomes" id="UP000054279"/>
    </source>
</evidence>
<feature type="domain" description="Glycoside hydrolase family 5" evidence="5">
    <location>
        <begin position="86"/>
        <end position="360"/>
    </location>
</feature>
<proteinExistence type="inferred from homology"/>
<name>A0A0C9U261_SPHS4</name>
<dbReference type="GO" id="GO:0005737">
    <property type="term" value="C:cytoplasm"/>
    <property type="evidence" value="ECO:0007669"/>
    <property type="project" value="UniProtKB-ARBA"/>
</dbReference>
<protein>
    <submittedName>
        <fullName evidence="6">Glycoside hydrolase family 5 protein</fullName>
    </submittedName>
</protein>
<dbReference type="OrthoDB" id="1887033at2759"/>
<evidence type="ECO:0000256" key="2">
    <source>
        <dbReference type="ARBA" id="ARBA00022801"/>
    </source>
</evidence>
<evidence type="ECO:0000313" key="6">
    <source>
        <dbReference type="EMBL" id="KIJ28219.1"/>
    </source>
</evidence>
<organism evidence="6 7">
    <name type="scientific">Sphaerobolus stellatus (strain SS14)</name>
    <dbReference type="NCBI Taxonomy" id="990650"/>
    <lineage>
        <taxon>Eukaryota</taxon>
        <taxon>Fungi</taxon>
        <taxon>Dikarya</taxon>
        <taxon>Basidiomycota</taxon>
        <taxon>Agaricomycotina</taxon>
        <taxon>Agaricomycetes</taxon>
        <taxon>Phallomycetidae</taxon>
        <taxon>Geastrales</taxon>
        <taxon>Sphaerobolaceae</taxon>
        <taxon>Sphaerobolus</taxon>
    </lineage>
</organism>
<keyword evidence="7" id="KW-1185">Reference proteome</keyword>
<dbReference type="InterPro" id="IPR017853">
    <property type="entry name" value="GH"/>
</dbReference>
<comment type="similarity">
    <text evidence="1 4">Belongs to the glycosyl hydrolase 5 (cellulase A) family.</text>
</comment>
<evidence type="ECO:0000256" key="3">
    <source>
        <dbReference type="ARBA" id="ARBA00023295"/>
    </source>
</evidence>
<keyword evidence="3 4" id="KW-0326">Glycosidase</keyword>
<dbReference type="Gene3D" id="3.20.20.80">
    <property type="entry name" value="Glycosidases"/>
    <property type="match status" value="1"/>
</dbReference>
<dbReference type="SUPFAM" id="SSF51445">
    <property type="entry name" value="(Trans)glycosidases"/>
    <property type="match status" value="1"/>
</dbReference>
<dbReference type="PANTHER" id="PTHR31297">
    <property type="entry name" value="GLUCAN ENDO-1,6-BETA-GLUCOSIDASE B"/>
    <property type="match status" value="1"/>
</dbReference>
<dbReference type="FunFam" id="3.20.20.80:FF:000100">
    <property type="entry name" value="Glycoside hydrolase superfamily"/>
    <property type="match status" value="1"/>
</dbReference>